<protein>
    <submittedName>
        <fullName evidence="2">Uncharacterized protein</fullName>
    </submittedName>
</protein>
<evidence type="ECO:0000313" key="2">
    <source>
        <dbReference type="EMBL" id="KAF3550339.1"/>
    </source>
</evidence>
<name>A0ABQ7CEL8_BRACR</name>
<reference evidence="2 3" key="1">
    <citation type="journal article" date="2020" name="BMC Genomics">
        <title>Intraspecific diversification of the crop wild relative Brassica cretica Lam. using demographic model selection.</title>
        <authorList>
            <person name="Kioukis A."/>
            <person name="Michalopoulou V.A."/>
            <person name="Briers L."/>
            <person name="Pirintsos S."/>
            <person name="Studholme D.J."/>
            <person name="Pavlidis P."/>
            <person name="Sarris P.F."/>
        </authorList>
    </citation>
    <scope>NUCLEOTIDE SEQUENCE [LARGE SCALE GENOMIC DNA]</scope>
    <source>
        <strain evidence="3">cv. PFS-1207/04</strain>
    </source>
</reference>
<sequence length="191" mass="21282">MRGAGAYRLQDATDEESSVCMALGFSPIPGPSNSDSGFLQKQHAARELDSSQLPSGRMRNPNRVPERPPNPISSELRFQPWNPELTRKQEAKLAGKRNSLRKIIVPKRIKKGNKKPLFKEKQIRTRITQQDLDMNSPKLGELGGLKGDTKDRSSGRGLGRSFIPDVSGSRRYTARSSWAVRLGRRTSAELS</sequence>
<organism evidence="2 3">
    <name type="scientific">Brassica cretica</name>
    <name type="common">Mustard</name>
    <dbReference type="NCBI Taxonomy" id="69181"/>
    <lineage>
        <taxon>Eukaryota</taxon>
        <taxon>Viridiplantae</taxon>
        <taxon>Streptophyta</taxon>
        <taxon>Embryophyta</taxon>
        <taxon>Tracheophyta</taxon>
        <taxon>Spermatophyta</taxon>
        <taxon>Magnoliopsida</taxon>
        <taxon>eudicotyledons</taxon>
        <taxon>Gunneridae</taxon>
        <taxon>Pentapetalae</taxon>
        <taxon>rosids</taxon>
        <taxon>malvids</taxon>
        <taxon>Brassicales</taxon>
        <taxon>Brassicaceae</taxon>
        <taxon>Brassiceae</taxon>
        <taxon>Brassica</taxon>
    </lineage>
</organism>
<feature type="region of interest" description="Disordered" evidence="1">
    <location>
        <begin position="128"/>
        <end position="166"/>
    </location>
</feature>
<dbReference type="Proteomes" id="UP000266723">
    <property type="component" value="Unassembled WGS sequence"/>
</dbReference>
<keyword evidence="3" id="KW-1185">Reference proteome</keyword>
<gene>
    <name evidence="2" type="ORF">DY000_02006527</name>
</gene>
<dbReference type="EMBL" id="QGKV02000832">
    <property type="protein sequence ID" value="KAF3550339.1"/>
    <property type="molecule type" value="Genomic_DNA"/>
</dbReference>
<accession>A0ABQ7CEL8</accession>
<feature type="region of interest" description="Disordered" evidence="1">
    <location>
        <begin position="23"/>
        <end position="83"/>
    </location>
</feature>
<comment type="caution">
    <text evidence="2">The sequence shown here is derived from an EMBL/GenBank/DDBJ whole genome shotgun (WGS) entry which is preliminary data.</text>
</comment>
<evidence type="ECO:0000313" key="3">
    <source>
        <dbReference type="Proteomes" id="UP000266723"/>
    </source>
</evidence>
<proteinExistence type="predicted"/>
<evidence type="ECO:0000256" key="1">
    <source>
        <dbReference type="SAM" id="MobiDB-lite"/>
    </source>
</evidence>